<protein>
    <recommendedName>
        <fullName evidence="2">Phosphocarrier protein HPr</fullName>
    </recommendedName>
    <alternativeName>
        <fullName evidence="5">Histidine-containing protein</fullName>
    </alternativeName>
</protein>
<dbReference type="CDD" id="cd00367">
    <property type="entry name" value="PTS-HPr_like"/>
    <property type="match status" value="1"/>
</dbReference>
<dbReference type="PRINTS" id="PR00107">
    <property type="entry name" value="PHOSPHOCPHPR"/>
</dbReference>
<evidence type="ECO:0000259" key="6">
    <source>
        <dbReference type="PROSITE" id="PS51350"/>
    </source>
</evidence>
<dbReference type="InterPro" id="IPR001020">
    <property type="entry name" value="PTS_HPr_His_P_site"/>
</dbReference>
<evidence type="ECO:0000256" key="5">
    <source>
        <dbReference type="ARBA" id="ARBA00033055"/>
    </source>
</evidence>
<dbReference type="Gene3D" id="3.30.1340.10">
    <property type="entry name" value="HPr-like"/>
    <property type="match status" value="1"/>
</dbReference>
<feature type="domain" description="HPr" evidence="6">
    <location>
        <begin position="1"/>
        <end position="93"/>
    </location>
</feature>
<dbReference type="Pfam" id="PF00381">
    <property type="entry name" value="PTS-HPr"/>
    <property type="match status" value="1"/>
</dbReference>
<dbReference type="PANTHER" id="PTHR33705">
    <property type="entry name" value="PHOSPHOCARRIER PROTEIN HPR"/>
    <property type="match status" value="1"/>
</dbReference>
<reference evidence="8" key="2">
    <citation type="submission" date="2016-10" db="EMBL/GenBank/DDBJ databases">
        <authorList>
            <person name="de Groot N.N."/>
        </authorList>
    </citation>
    <scope>NUCLEOTIDE SEQUENCE [LARGE SCALE GENOMIC DNA]</scope>
    <source>
        <strain evidence="8">KHGC19</strain>
    </source>
</reference>
<accession>A0A1H9NZL7</accession>
<sequence length="93" mass="9678">MVSKQVTIVSATGLHARPASQFVQVAKEYQSAVTIKDVDKGTAPVNAKSIMMILAAGLGTGSKVEISCDGPDEQDALNALLTIQDGDANLFSE</sequence>
<comment type="function">
    <text evidence="1">General (non sugar-specific) component of the phosphoenolpyruvate-dependent sugar phosphotransferase system (sugar PTS). This major carbohydrate active-transport system catalyzes the phosphorylation of incoming sugar substrates concomitantly with their translocation across the cell membrane. The phosphoryl group from phosphoenolpyruvate (PEP) is transferred to the phosphoryl carrier protein HPr by enzyme I. Phospho-HPr then transfers it to the PTS EIIA domain.</text>
</comment>
<evidence type="ECO:0000313" key="7">
    <source>
        <dbReference type="EMBL" id="SEH41288.1"/>
    </source>
</evidence>
<proteinExistence type="predicted"/>
<dbReference type="InterPro" id="IPR035895">
    <property type="entry name" value="HPr-like_sf"/>
</dbReference>
<reference evidence="9 10" key="1">
    <citation type="submission" date="2016-10" db="EMBL/GenBank/DDBJ databases">
        <authorList>
            <person name="Varghese N."/>
            <person name="Submissions S."/>
        </authorList>
    </citation>
    <scope>NUCLEOTIDE SEQUENCE [LARGE SCALE GENOMIC DNA]</scope>
    <source>
        <strain evidence="9">KHGC19</strain>
        <strain evidence="7 10">WCP15</strain>
    </source>
</reference>
<evidence type="ECO:0000313" key="8">
    <source>
        <dbReference type="EMBL" id="SER41474.1"/>
    </source>
</evidence>
<evidence type="ECO:0000313" key="9">
    <source>
        <dbReference type="Proteomes" id="UP000199128"/>
    </source>
</evidence>
<dbReference type="PROSITE" id="PS00369">
    <property type="entry name" value="PTS_HPR_HIS"/>
    <property type="match status" value="1"/>
</dbReference>
<evidence type="ECO:0000256" key="3">
    <source>
        <dbReference type="ARBA" id="ARBA00022448"/>
    </source>
</evidence>
<name>A0A1H9NZL7_9ACTN</name>
<dbReference type="EMBL" id="FNWT01000002">
    <property type="protein sequence ID" value="SEH41288.1"/>
    <property type="molecule type" value="Genomic_DNA"/>
</dbReference>
<keyword evidence="10" id="KW-1185">Reference proteome</keyword>
<dbReference type="InterPro" id="IPR000032">
    <property type="entry name" value="HPr-like"/>
</dbReference>
<dbReference type="NCBIfam" id="TIGR01003">
    <property type="entry name" value="PTS_HPr_family"/>
    <property type="match status" value="1"/>
</dbReference>
<gene>
    <name evidence="8" type="ORF">SAMN05216446_0721</name>
    <name evidence="7" type="ORF">SAMN05216447_1028</name>
</gene>
<dbReference type="RefSeq" id="WP_078686906.1">
    <property type="nucleotide sequence ID" value="NZ_FNWT01000002.1"/>
</dbReference>
<dbReference type="PANTHER" id="PTHR33705:SF1">
    <property type="entry name" value="PHOSPHOCARRIER PROTEIN HPR"/>
    <property type="match status" value="1"/>
</dbReference>
<evidence type="ECO:0000256" key="4">
    <source>
        <dbReference type="ARBA" id="ARBA00022597"/>
    </source>
</evidence>
<organism evidence="8 9">
    <name type="scientific">Parafannyhessea umbonata</name>
    <dbReference type="NCBI Taxonomy" id="604330"/>
    <lineage>
        <taxon>Bacteria</taxon>
        <taxon>Bacillati</taxon>
        <taxon>Actinomycetota</taxon>
        <taxon>Coriobacteriia</taxon>
        <taxon>Coriobacteriales</taxon>
        <taxon>Atopobiaceae</taxon>
        <taxon>Parafannyhessea</taxon>
    </lineage>
</organism>
<dbReference type="SUPFAM" id="SSF55594">
    <property type="entry name" value="HPr-like"/>
    <property type="match status" value="1"/>
</dbReference>
<keyword evidence="3" id="KW-0813">Transport</keyword>
<dbReference type="Proteomes" id="UP000199135">
    <property type="component" value="Unassembled WGS sequence"/>
</dbReference>
<dbReference type="InterPro" id="IPR050399">
    <property type="entry name" value="HPr"/>
</dbReference>
<dbReference type="PROSITE" id="PS51350">
    <property type="entry name" value="PTS_HPR_DOM"/>
    <property type="match status" value="1"/>
</dbReference>
<dbReference type="EMBL" id="FOGP01000002">
    <property type="protein sequence ID" value="SER41474.1"/>
    <property type="molecule type" value="Genomic_DNA"/>
</dbReference>
<dbReference type="AlphaFoldDB" id="A0A1H9NZL7"/>
<dbReference type="Proteomes" id="UP000199128">
    <property type="component" value="Unassembled WGS sequence"/>
</dbReference>
<evidence type="ECO:0000256" key="1">
    <source>
        <dbReference type="ARBA" id="ARBA00003681"/>
    </source>
</evidence>
<keyword evidence="4" id="KW-0762">Sugar transport</keyword>
<evidence type="ECO:0000256" key="2">
    <source>
        <dbReference type="ARBA" id="ARBA00020422"/>
    </source>
</evidence>
<evidence type="ECO:0000313" key="10">
    <source>
        <dbReference type="Proteomes" id="UP000199135"/>
    </source>
</evidence>